<accession>A0AB39VF09</accession>
<dbReference type="AlphaFoldDB" id="A0AB39VF09"/>
<proteinExistence type="predicted"/>
<dbReference type="KEGG" id="lrug:AB8B22_08665"/>
<dbReference type="EMBL" id="CP165644">
    <property type="protein sequence ID" value="XDU66476.1"/>
    <property type="molecule type" value="Genomic_DNA"/>
</dbReference>
<dbReference type="RefSeq" id="WP_369710817.1">
    <property type="nucleotide sequence ID" value="NZ_CP165644.1"/>
</dbReference>
<gene>
    <name evidence="1" type="ORF">AB8B22_08665</name>
</gene>
<sequence length="123" mass="14803">MKTEEQIREMEEILHREVDLLMRQGKTFKDPESQNLHGMLGIIRIILDDELSLIYSEDYKNLYWFINLHKNRFVISSTVDKDRTSDKERKEEGNYFKTKAEAFFVLMKLRTDLIENKGKQEEK</sequence>
<organism evidence="1">
    <name type="scientific">Leptotrichia rugosa</name>
    <dbReference type="NCBI Taxonomy" id="3239302"/>
    <lineage>
        <taxon>Bacteria</taxon>
        <taxon>Fusobacteriati</taxon>
        <taxon>Fusobacteriota</taxon>
        <taxon>Fusobacteriia</taxon>
        <taxon>Fusobacteriales</taxon>
        <taxon>Leptotrichiaceae</taxon>
        <taxon>Leptotrichia</taxon>
    </lineage>
</organism>
<evidence type="ECO:0000313" key="1">
    <source>
        <dbReference type="EMBL" id="XDU66476.1"/>
    </source>
</evidence>
<protein>
    <submittedName>
        <fullName evidence="1">Uncharacterized protein</fullName>
    </submittedName>
</protein>
<name>A0AB39VF09_9FUSO</name>
<reference evidence="1" key="1">
    <citation type="submission" date="2024-07" db="EMBL/GenBank/DDBJ databases">
        <authorList>
            <person name="Li X.-J."/>
            <person name="Wang X."/>
        </authorList>
    </citation>
    <scope>NUCLEOTIDE SEQUENCE</scope>
    <source>
        <strain evidence="1">HSP-334</strain>
    </source>
</reference>